<evidence type="ECO:0000256" key="1">
    <source>
        <dbReference type="ARBA" id="ARBA00006484"/>
    </source>
</evidence>
<reference evidence="4" key="1">
    <citation type="submission" date="2018-05" db="EMBL/GenBank/DDBJ databases">
        <title>Zavarzinia sp. HR-AS.</title>
        <authorList>
            <person name="Lee Y."/>
            <person name="Jeon C.O."/>
        </authorList>
    </citation>
    <scope>NUCLEOTIDE SEQUENCE [LARGE SCALE GENOMIC DNA]</scope>
    <source>
        <strain evidence="4">DSM 1231</strain>
    </source>
</reference>
<organism evidence="3 4">
    <name type="scientific">Zavarzinia compransoris</name>
    <dbReference type="NCBI Taxonomy" id="1264899"/>
    <lineage>
        <taxon>Bacteria</taxon>
        <taxon>Pseudomonadati</taxon>
        <taxon>Pseudomonadota</taxon>
        <taxon>Alphaproteobacteria</taxon>
        <taxon>Rhodospirillales</taxon>
        <taxon>Zavarziniaceae</taxon>
        <taxon>Zavarzinia</taxon>
    </lineage>
</organism>
<proteinExistence type="inferred from homology"/>
<comment type="caution">
    <text evidence="3">The sequence shown here is derived from an EMBL/GenBank/DDBJ whole genome shotgun (WGS) entry which is preliminary data.</text>
</comment>
<accession>A0A317E9L0</accession>
<dbReference type="InterPro" id="IPR036291">
    <property type="entry name" value="NAD(P)-bd_dom_sf"/>
</dbReference>
<name>A0A317E9L0_9PROT</name>
<dbReference type="RefSeq" id="WP_109919621.1">
    <property type="nucleotide sequence ID" value="NZ_QGLF01000001.1"/>
</dbReference>
<dbReference type="OrthoDB" id="109589at2"/>
<gene>
    <name evidence="3" type="ORF">DKG75_03200</name>
</gene>
<dbReference type="Proteomes" id="UP000246077">
    <property type="component" value="Unassembled WGS sequence"/>
</dbReference>
<protein>
    <recommendedName>
        <fullName evidence="5">Short-chain dehydrogenase</fullName>
    </recommendedName>
</protein>
<evidence type="ECO:0008006" key="5">
    <source>
        <dbReference type="Google" id="ProtNLM"/>
    </source>
</evidence>
<dbReference type="PANTHER" id="PTHR24320">
    <property type="entry name" value="RETINOL DEHYDROGENASE"/>
    <property type="match status" value="1"/>
</dbReference>
<dbReference type="Gene3D" id="3.40.50.720">
    <property type="entry name" value="NAD(P)-binding Rossmann-like Domain"/>
    <property type="match status" value="1"/>
</dbReference>
<comment type="similarity">
    <text evidence="1">Belongs to the short-chain dehydrogenases/reductases (SDR) family.</text>
</comment>
<dbReference type="GO" id="GO:0016491">
    <property type="term" value="F:oxidoreductase activity"/>
    <property type="evidence" value="ECO:0007669"/>
    <property type="project" value="UniProtKB-KW"/>
</dbReference>
<dbReference type="InterPro" id="IPR002347">
    <property type="entry name" value="SDR_fam"/>
</dbReference>
<dbReference type="Pfam" id="PF00106">
    <property type="entry name" value="adh_short"/>
    <property type="match status" value="1"/>
</dbReference>
<keyword evidence="4" id="KW-1185">Reference proteome</keyword>
<keyword evidence="2" id="KW-0560">Oxidoreductase</keyword>
<evidence type="ECO:0000313" key="3">
    <source>
        <dbReference type="EMBL" id="PWR23589.1"/>
    </source>
</evidence>
<dbReference type="PANTHER" id="PTHR24320:SF148">
    <property type="entry name" value="NAD(P)-BINDING ROSSMANN-FOLD SUPERFAMILY PROTEIN"/>
    <property type="match status" value="1"/>
</dbReference>
<sequence>MTRPTYVLTGATAGLGLHVAARLAARTEARLIAGARRPERAAALRALVPAGRLEVLPLDLGTLASVRAFAGQVLADGGGIAGLICNAGLQLIGPQRQTADGVDESFAVNHLGHFALVERLLPALDPGGVVVTIGSGTHNPADRLARLFGFRGADFDTAEAVAAGRLSRPAGNRQAGMDRYATGKLCAILHALDMAARVPPEQARFYAFDPGLMPGTDLARERSAIERLA</sequence>
<evidence type="ECO:0000256" key="2">
    <source>
        <dbReference type="ARBA" id="ARBA00023002"/>
    </source>
</evidence>
<evidence type="ECO:0000313" key="4">
    <source>
        <dbReference type="Proteomes" id="UP000246077"/>
    </source>
</evidence>
<dbReference type="EMBL" id="QGLF01000001">
    <property type="protein sequence ID" value="PWR23589.1"/>
    <property type="molecule type" value="Genomic_DNA"/>
</dbReference>
<dbReference type="SUPFAM" id="SSF51735">
    <property type="entry name" value="NAD(P)-binding Rossmann-fold domains"/>
    <property type="match status" value="1"/>
</dbReference>
<dbReference type="AlphaFoldDB" id="A0A317E9L0"/>